<comment type="caution">
    <text evidence="7">The sequence shown here is derived from an EMBL/GenBank/DDBJ whole genome shotgun (WGS) entry which is preliminary data.</text>
</comment>
<dbReference type="PROSITE" id="PS50176">
    <property type="entry name" value="ARM_REPEAT"/>
    <property type="match status" value="2"/>
</dbReference>
<gene>
    <name evidence="7" type="primary">pkp3b</name>
    <name evidence="7" type="ORF">DAT39_012527</name>
</gene>
<evidence type="ECO:0000313" key="8">
    <source>
        <dbReference type="Proteomes" id="UP000727407"/>
    </source>
</evidence>
<dbReference type="GO" id="GO:0005634">
    <property type="term" value="C:nucleus"/>
    <property type="evidence" value="ECO:0007669"/>
    <property type="project" value="TreeGrafter"/>
</dbReference>
<keyword evidence="8" id="KW-1185">Reference proteome</keyword>
<feature type="repeat" description="ARM" evidence="6">
    <location>
        <begin position="381"/>
        <end position="421"/>
    </location>
</feature>
<evidence type="ECO:0000256" key="3">
    <source>
        <dbReference type="ARBA" id="ARBA00022737"/>
    </source>
</evidence>
<dbReference type="SUPFAM" id="SSF48371">
    <property type="entry name" value="ARM repeat"/>
    <property type="match status" value="1"/>
</dbReference>
<keyword evidence="5" id="KW-0965">Cell junction</keyword>
<dbReference type="GO" id="GO:0005737">
    <property type="term" value="C:cytoplasm"/>
    <property type="evidence" value="ECO:0007669"/>
    <property type="project" value="TreeGrafter"/>
</dbReference>
<name>A0A8J4TM72_CLAMG</name>
<keyword evidence="3" id="KW-0677">Repeat</keyword>
<sequence length="762" mass="83794">MSTSEGLFFSALQPHTAVSTYAVPNDRELTVDRQAKEKRVQQQVQQRLAEKTSSSSECSGISMKRYNSQGTGINSKTLLYSGSRIPNPRVHQVAGDFSSRSAVEMGTQRRISVGTPVPAVVGHAYKYYGDTHNGGHYIGQVNRVEQEPLMQGQHPPSGNWMNQEGMTSSEHRSYYGHSPLSSVAPMRRSLSGTLVHDGVGRGWNEADLAYQYSSKGPAHRTLMRMNNRQTSHQRMGNSTIQWQQASPGGSTMMAGVQYPASIRRAGSVHSLKSVGRGVDVTDAMVDGRDISGGMHSLDMSTAVSYLSSADVAFQMLGAAHIQHQCYHSNDAKDLVRNLKGIPALVQLYSSENQEVQRYATGATRNLIYENMENKTALIEAGGISKLVSALKEPDDELRKNVTGILWNLSSKDSLKEKLARECLAELTERVLIPLSGGGDSAVIQQSQSETDIFFNTIGCLRNLSSVNGRTREQMRETRGLVDSLVGYIKNSLHEGKAEDKGVENCVCVLRNLSYQLYSEIPISVRQRLDGPTRAQGTQRRDAIGCFTPQSKKTKDRRNHELATMSEVARVPKGAEWLWHPQIVGLYNQVLQNYDLNHTTREAAAGALQNITAGDGRWASVLSRVALEQERMLPVILDQMRTPTDAELRSLTGLLRNLSRHSKDKADMATKVVNILVSILPSDGHQKEPSSDVVINICGTLNNLVMASSLAARDVTYFDGVPKLVGIKVSHDNSPGKVKASKAASTVLCNMFHYSKLHKDFKQ</sequence>
<protein>
    <submittedName>
        <fullName evidence="7">Plakophilin-3-like isoform X1</fullName>
    </submittedName>
</protein>
<dbReference type="Gene3D" id="1.25.10.10">
    <property type="entry name" value="Leucine-rich Repeat Variant"/>
    <property type="match status" value="1"/>
</dbReference>
<comment type="subcellular location">
    <subcellularLocation>
        <location evidence="1">Cell junction</location>
    </subcellularLocation>
</comment>
<feature type="non-terminal residue" evidence="7">
    <location>
        <position position="1"/>
    </location>
</feature>
<dbReference type="Proteomes" id="UP000727407">
    <property type="component" value="Unassembled WGS sequence"/>
</dbReference>
<dbReference type="PANTHER" id="PTHR10372">
    <property type="entry name" value="PLAKOPHILLIN-RELATED"/>
    <property type="match status" value="1"/>
</dbReference>
<dbReference type="EMBL" id="QNUK01000222">
    <property type="protein sequence ID" value="KAF5897760.1"/>
    <property type="molecule type" value="Genomic_DNA"/>
</dbReference>
<feature type="repeat" description="ARM" evidence="6">
    <location>
        <begin position="339"/>
        <end position="381"/>
    </location>
</feature>
<evidence type="ECO:0000256" key="1">
    <source>
        <dbReference type="ARBA" id="ARBA00004282"/>
    </source>
</evidence>
<accession>A0A8J4TM72</accession>
<organism evidence="7 8">
    <name type="scientific">Clarias magur</name>
    <name type="common">Asian catfish</name>
    <name type="synonym">Macropteronotus magur</name>
    <dbReference type="NCBI Taxonomy" id="1594786"/>
    <lineage>
        <taxon>Eukaryota</taxon>
        <taxon>Metazoa</taxon>
        <taxon>Chordata</taxon>
        <taxon>Craniata</taxon>
        <taxon>Vertebrata</taxon>
        <taxon>Euteleostomi</taxon>
        <taxon>Actinopterygii</taxon>
        <taxon>Neopterygii</taxon>
        <taxon>Teleostei</taxon>
        <taxon>Ostariophysi</taxon>
        <taxon>Siluriformes</taxon>
        <taxon>Clariidae</taxon>
        <taxon>Clarias</taxon>
    </lineage>
</organism>
<dbReference type="InterPro" id="IPR000225">
    <property type="entry name" value="Armadillo"/>
</dbReference>
<dbReference type="AlphaFoldDB" id="A0A8J4TM72"/>
<dbReference type="PANTHER" id="PTHR10372:SF1">
    <property type="entry name" value="PLAKOPHILIN-3"/>
    <property type="match status" value="1"/>
</dbReference>
<dbReference type="OrthoDB" id="3245100at2759"/>
<evidence type="ECO:0000256" key="2">
    <source>
        <dbReference type="ARBA" id="ARBA00005462"/>
    </source>
</evidence>
<dbReference type="GO" id="GO:0098609">
    <property type="term" value="P:cell-cell adhesion"/>
    <property type="evidence" value="ECO:0007669"/>
    <property type="project" value="InterPro"/>
</dbReference>
<dbReference type="InterPro" id="IPR011989">
    <property type="entry name" value="ARM-like"/>
</dbReference>
<dbReference type="GO" id="GO:0005912">
    <property type="term" value="C:adherens junction"/>
    <property type="evidence" value="ECO:0007669"/>
    <property type="project" value="TreeGrafter"/>
</dbReference>
<evidence type="ECO:0000313" key="7">
    <source>
        <dbReference type="EMBL" id="KAF5897760.1"/>
    </source>
</evidence>
<proteinExistence type="inferred from homology"/>
<evidence type="ECO:0000256" key="6">
    <source>
        <dbReference type="PROSITE-ProRule" id="PRU00259"/>
    </source>
</evidence>
<evidence type="ECO:0000256" key="4">
    <source>
        <dbReference type="ARBA" id="ARBA00022889"/>
    </source>
</evidence>
<comment type="similarity">
    <text evidence="2">Belongs to the beta-catenin family.</text>
</comment>
<evidence type="ECO:0000256" key="5">
    <source>
        <dbReference type="ARBA" id="ARBA00022949"/>
    </source>
</evidence>
<keyword evidence="4" id="KW-0130">Cell adhesion</keyword>
<dbReference type="Pfam" id="PF00514">
    <property type="entry name" value="Arm"/>
    <property type="match status" value="2"/>
</dbReference>
<dbReference type="SMART" id="SM00185">
    <property type="entry name" value="ARM"/>
    <property type="match status" value="5"/>
</dbReference>
<dbReference type="GO" id="GO:0005886">
    <property type="term" value="C:plasma membrane"/>
    <property type="evidence" value="ECO:0007669"/>
    <property type="project" value="TreeGrafter"/>
</dbReference>
<dbReference type="InterPro" id="IPR028435">
    <property type="entry name" value="Plakophilin/d_Catenin"/>
</dbReference>
<dbReference type="InterPro" id="IPR016024">
    <property type="entry name" value="ARM-type_fold"/>
</dbReference>
<reference evidence="7" key="1">
    <citation type="submission" date="2020-07" db="EMBL/GenBank/DDBJ databases">
        <title>Clarias magur genome sequencing, assembly and annotation.</title>
        <authorList>
            <person name="Kushwaha B."/>
            <person name="Kumar R."/>
            <person name="Das P."/>
            <person name="Joshi C.G."/>
            <person name="Kumar D."/>
            <person name="Nagpure N.S."/>
            <person name="Pandey M."/>
            <person name="Agarwal S."/>
            <person name="Srivastava S."/>
            <person name="Singh M."/>
            <person name="Sahoo L."/>
            <person name="Jayasankar P."/>
            <person name="Meher P.K."/>
            <person name="Koringa P.G."/>
            <person name="Iquebal M.A."/>
            <person name="Das S.P."/>
            <person name="Bit A."/>
            <person name="Patnaik S."/>
            <person name="Patel N."/>
            <person name="Shah T.M."/>
            <person name="Hinsu A."/>
            <person name="Jena J.K."/>
        </authorList>
    </citation>
    <scope>NUCLEOTIDE SEQUENCE</scope>
    <source>
        <strain evidence="7">CIFAMagur01</strain>
        <tissue evidence="7">Testis</tissue>
    </source>
</reference>